<feature type="transmembrane region" description="Helical" evidence="1">
    <location>
        <begin position="270"/>
        <end position="288"/>
    </location>
</feature>
<keyword evidence="4" id="KW-1185">Reference proteome</keyword>
<evidence type="ECO:0000256" key="1">
    <source>
        <dbReference type="SAM" id="Phobius"/>
    </source>
</evidence>
<dbReference type="Pfam" id="PF00892">
    <property type="entry name" value="EamA"/>
    <property type="match status" value="1"/>
</dbReference>
<feature type="transmembrane region" description="Helical" evidence="1">
    <location>
        <begin position="215"/>
        <end position="234"/>
    </location>
</feature>
<dbReference type="Proteomes" id="UP000549457">
    <property type="component" value="Unassembled WGS sequence"/>
</dbReference>
<feature type="transmembrane region" description="Helical" evidence="1">
    <location>
        <begin position="82"/>
        <end position="104"/>
    </location>
</feature>
<feature type="transmembrane region" description="Helical" evidence="1">
    <location>
        <begin position="38"/>
        <end position="61"/>
    </location>
</feature>
<protein>
    <submittedName>
        <fullName evidence="3">S-adenosylmethionine uptake transporter</fullName>
    </submittedName>
</protein>
<evidence type="ECO:0000313" key="3">
    <source>
        <dbReference type="EMBL" id="MBB5221558.1"/>
    </source>
</evidence>
<name>A0A840SMR5_9RHOB</name>
<feature type="domain" description="EamA" evidence="2">
    <location>
        <begin position="17"/>
        <end position="148"/>
    </location>
</feature>
<feature type="transmembrane region" description="Helical" evidence="1">
    <location>
        <begin position="110"/>
        <end position="126"/>
    </location>
</feature>
<evidence type="ECO:0000259" key="2">
    <source>
        <dbReference type="Pfam" id="PF00892"/>
    </source>
</evidence>
<feature type="transmembrane region" description="Helical" evidence="1">
    <location>
        <begin position="158"/>
        <end position="176"/>
    </location>
</feature>
<dbReference type="InterPro" id="IPR000620">
    <property type="entry name" value="EamA_dom"/>
</dbReference>
<dbReference type="RefSeq" id="WP_184147909.1">
    <property type="nucleotide sequence ID" value="NZ_JACHFM010000001.1"/>
</dbReference>
<accession>A0A840SMR5</accession>
<sequence length="307" mass="32429">MTAAVQPMSGHAKAVTLGIALMAGGYFVFALNDALGKYLVATFGVAQLVAIRSVGSFLILGPMLWRAGVNPFRNVDRPALQIARVVFATLDTGLFYAACVWMPLADVMTFYMAGPIYTLLAARLLLGEQIGWRRWSAIAVGFVGVLIALKPSTATLTGPALIALIGSVCYSLALVLNRMLAGTSGTALGTFQTIGALVAAGALAVFDWRPLTGSGVFWMMFLGVVAITAHLMIIRAMKLAPVAVLAPFQYTLLLWGIVMGWAIFGDVPGWNVLAGAAVIVAAGLFIFYREQTLKPEVTAAELTANSP</sequence>
<dbReference type="GO" id="GO:0016020">
    <property type="term" value="C:membrane"/>
    <property type="evidence" value="ECO:0007669"/>
    <property type="project" value="InterPro"/>
</dbReference>
<keyword evidence="1" id="KW-0472">Membrane</keyword>
<organism evidence="3 4">
    <name type="scientific">Amaricoccus macauensis</name>
    <dbReference type="NCBI Taxonomy" id="57001"/>
    <lineage>
        <taxon>Bacteria</taxon>
        <taxon>Pseudomonadati</taxon>
        <taxon>Pseudomonadota</taxon>
        <taxon>Alphaproteobacteria</taxon>
        <taxon>Rhodobacterales</taxon>
        <taxon>Paracoccaceae</taxon>
        <taxon>Amaricoccus</taxon>
    </lineage>
</organism>
<keyword evidence="1" id="KW-0812">Transmembrane</keyword>
<dbReference type="InterPro" id="IPR037185">
    <property type="entry name" value="EmrE-like"/>
</dbReference>
<evidence type="ECO:0000313" key="4">
    <source>
        <dbReference type="Proteomes" id="UP000549457"/>
    </source>
</evidence>
<feature type="transmembrane region" description="Helical" evidence="1">
    <location>
        <begin position="12"/>
        <end position="32"/>
    </location>
</feature>
<comment type="caution">
    <text evidence="3">The sequence shown here is derived from an EMBL/GenBank/DDBJ whole genome shotgun (WGS) entry which is preliminary data.</text>
</comment>
<feature type="transmembrane region" description="Helical" evidence="1">
    <location>
        <begin position="135"/>
        <end position="152"/>
    </location>
</feature>
<keyword evidence="1" id="KW-1133">Transmembrane helix</keyword>
<dbReference type="PANTHER" id="PTHR22911:SF135">
    <property type="entry name" value="BLR4310 PROTEIN"/>
    <property type="match status" value="1"/>
</dbReference>
<dbReference type="PANTHER" id="PTHR22911">
    <property type="entry name" value="ACYL-MALONYL CONDENSING ENZYME-RELATED"/>
    <property type="match status" value="1"/>
</dbReference>
<feature type="transmembrane region" description="Helical" evidence="1">
    <location>
        <begin position="241"/>
        <end position="264"/>
    </location>
</feature>
<dbReference type="EMBL" id="JACHFM010000001">
    <property type="protein sequence ID" value="MBB5221558.1"/>
    <property type="molecule type" value="Genomic_DNA"/>
</dbReference>
<feature type="transmembrane region" description="Helical" evidence="1">
    <location>
        <begin position="188"/>
        <end position="209"/>
    </location>
</feature>
<dbReference type="SUPFAM" id="SSF103481">
    <property type="entry name" value="Multidrug resistance efflux transporter EmrE"/>
    <property type="match status" value="2"/>
</dbReference>
<reference evidence="3 4" key="1">
    <citation type="submission" date="2020-08" db="EMBL/GenBank/DDBJ databases">
        <title>Genomic Encyclopedia of Type Strains, Phase IV (KMG-IV): sequencing the most valuable type-strain genomes for metagenomic binning, comparative biology and taxonomic classification.</title>
        <authorList>
            <person name="Goeker M."/>
        </authorList>
    </citation>
    <scope>NUCLEOTIDE SEQUENCE [LARGE SCALE GENOMIC DNA]</scope>
    <source>
        <strain evidence="3 4">DSM 101730</strain>
    </source>
</reference>
<proteinExistence type="predicted"/>
<dbReference type="AlphaFoldDB" id="A0A840SMR5"/>
<gene>
    <name evidence="3" type="ORF">HNP73_001479</name>
</gene>